<keyword evidence="2 11" id="KW-1003">Cell membrane</keyword>
<comment type="similarity">
    <text evidence="11">Belongs to the KdpC family.</text>
</comment>
<reference evidence="13 14" key="1">
    <citation type="submission" date="2017-07" db="EMBL/GenBank/DDBJ databases">
        <title>Draft whole genome sequences of clinical Proprionibacteriaceae strains.</title>
        <authorList>
            <person name="Bernier A.-M."/>
            <person name="Bernard K."/>
            <person name="Domingo M.-C."/>
        </authorList>
    </citation>
    <scope>NUCLEOTIDE SEQUENCE [LARGE SCALE GENOMIC DNA]</scope>
    <source>
        <strain evidence="13 14">NML 030167</strain>
    </source>
</reference>
<evidence type="ECO:0000313" key="13">
    <source>
        <dbReference type="EMBL" id="OYO17580.1"/>
    </source>
</evidence>
<comment type="caution">
    <text evidence="13">The sequence shown here is derived from an EMBL/GenBank/DDBJ whole genome shotgun (WGS) entry which is preliminary data.</text>
</comment>
<keyword evidence="6 11" id="KW-0067">ATP-binding</keyword>
<dbReference type="NCBIfam" id="TIGR00681">
    <property type="entry name" value="kdpC"/>
    <property type="match status" value="1"/>
</dbReference>
<evidence type="ECO:0000256" key="7">
    <source>
        <dbReference type="ARBA" id="ARBA00022958"/>
    </source>
</evidence>
<evidence type="ECO:0000256" key="2">
    <source>
        <dbReference type="ARBA" id="ARBA00022475"/>
    </source>
</evidence>
<evidence type="ECO:0000256" key="5">
    <source>
        <dbReference type="ARBA" id="ARBA00022741"/>
    </source>
</evidence>
<sequence length="197" mass="20628">MSQMIRQLLPGLRAVLVFTVLLGLAYPLLMTGIAQLAFPHQANGSLQTVDGRSVSTVLGQQFTGAEWLQPRPSEAKDAENENDPGYNGLYSAGSNLGPNSEELVTGIDQRRADVARANGVPPDQVPADAVTASSSGLDPDISPAYAELQVNRIATARGVPAATVRNAIAEGSRAPMLGFLGQPRVNVSEVNLALARG</sequence>
<dbReference type="NCBIfam" id="NF001454">
    <property type="entry name" value="PRK00315.1"/>
    <property type="match status" value="1"/>
</dbReference>
<keyword evidence="9 11" id="KW-0406">Ion transport</keyword>
<dbReference type="GO" id="GO:0008556">
    <property type="term" value="F:P-type potassium transmembrane transporter activity"/>
    <property type="evidence" value="ECO:0007669"/>
    <property type="project" value="InterPro"/>
</dbReference>
<evidence type="ECO:0000256" key="6">
    <source>
        <dbReference type="ARBA" id="ARBA00022840"/>
    </source>
</evidence>
<dbReference type="GO" id="GO:0005886">
    <property type="term" value="C:plasma membrane"/>
    <property type="evidence" value="ECO:0007669"/>
    <property type="project" value="UniProtKB-SubCell"/>
</dbReference>
<organism evidence="13 14">
    <name type="scientific">Enemella evansiae</name>
    <dbReference type="NCBI Taxonomy" id="2016499"/>
    <lineage>
        <taxon>Bacteria</taxon>
        <taxon>Bacillati</taxon>
        <taxon>Actinomycetota</taxon>
        <taxon>Actinomycetes</taxon>
        <taxon>Propionibacteriales</taxon>
        <taxon>Propionibacteriaceae</taxon>
        <taxon>Enemella</taxon>
    </lineage>
</organism>
<dbReference type="Pfam" id="PF02669">
    <property type="entry name" value="KdpC"/>
    <property type="match status" value="1"/>
</dbReference>
<evidence type="ECO:0000256" key="12">
    <source>
        <dbReference type="SAM" id="MobiDB-lite"/>
    </source>
</evidence>
<feature type="region of interest" description="Disordered" evidence="12">
    <location>
        <begin position="68"/>
        <end position="88"/>
    </location>
</feature>
<dbReference type="AlphaFoldDB" id="A0A255GP36"/>
<evidence type="ECO:0000256" key="9">
    <source>
        <dbReference type="ARBA" id="ARBA00023065"/>
    </source>
</evidence>
<dbReference type="OrthoDB" id="9788285at2"/>
<keyword evidence="7 11" id="KW-0630">Potassium</keyword>
<comment type="subcellular location">
    <subcellularLocation>
        <location evidence="11">Cell membrane</location>
        <topology evidence="11">Single-pass membrane protein</topology>
    </subcellularLocation>
</comment>
<dbReference type="PANTHER" id="PTHR30042:SF2">
    <property type="entry name" value="POTASSIUM-TRANSPORTING ATPASE KDPC SUBUNIT"/>
    <property type="match status" value="1"/>
</dbReference>
<feature type="transmembrane region" description="Helical" evidence="11">
    <location>
        <begin position="12"/>
        <end position="38"/>
    </location>
</feature>
<keyword evidence="3 11" id="KW-0633">Potassium transport</keyword>
<comment type="function">
    <text evidence="11">Part of the high-affinity ATP-driven potassium transport (or Kdp) system, which catalyzes the hydrolysis of ATP coupled with the electrogenic transport of potassium into the cytoplasm. This subunit acts as a catalytic chaperone that increases the ATP-binding affinity of the ATP-hydrolyzing subunit KdpB by the formation of a transient KdpB/KdpC/ATP ternary complex.</text>
</comment>
<dbReference type="EMBL" id="NMVO01000001">
    <property type="protein sequence ID" value="OYO17580.1"/>
    <property type="molecule type" value="Genomic_DNA"/>
</dbReference>
<dbReference type="HAMAP" id="MF_00276">
    <property type="entry name" value="KdpC"/>
    <property type="match status" value="1"/>
</dbReference>
<name>A0A255GP36_9ACTN</name>
<comment type="subunit">
    <text evidence="11">The system is composed of three essential subunits: KdpA, KdpB and KdpC.</text>
</comment>
<gene>
    <name evidence="11" type="primary">kdpC</name>
    <name evidence="13" type="ORF">CGZ94_01385</name>
</gene>
<evidence type="ECO:0000256" key="4">
    <source>
        <dbReference type="ARBA" id="ARBA00022692"/>
    </source>
</evidence>
<keyword evidence="5 11" id="KW-0547">Nucleotide-binding</keyword>
<keyword evidence="14" id="KW-1185">Reference proteome</keyword>
<dbReference type="GO" id="GO:0005524">
    <property type="term" value="F:ATP binding"/>
    <property type="evidence" value="ECO:0007669"/>
    <property type="project" value="UniProtKB-UniRule"/>
</dbReference>
<keyword evidence="8 11" id="KW-1133">Transmembrane helix</keyword>
<evidence type="ECO:0000313" key="14">
    <source>
        <dbReference type="Proteomes" id="UP000215896"/>
    </source>
</evidence>
<protein>
    <recommendedName>
        <fullName evidence="11">Potassium-transporting ATPase KdpC subunit</fullName>
    </recommendedName>
    <alternativeName>
        <fullName evidence="11">ATP phosphohydrolase [potassium-transporting] C chain</fullName>
    </alternativeName>
    <alternativeName>
        <fullName evidence="11">Potassium-binding and translocating subunit C</fullName>
    </alternativeName>
    <alternativeName>
        <fullName evidence="11">Potassium-translocating ATPase C chain</fullName>
    </alternativeName>
</protein>
<proteinExistence type="inferred from homology"/>
<evidence type="ECO:0000256" key="1">
    <source>
        <dbReference type="ARBA" id="ARBA00022448"/>
    </source>
</evidence>
<keyword evidence="1 11" id="KW-0813">Transport</keyword>
<dbReference type="RefSeq" id="WP_094404408.1">
    <property type="nucleotide sequence ID" value="NZ_NMVO01000001.1"/>
</dbReference>
<dbReference type="PIRSF" id="PIRSF001296">
    <property type="entry name" value="K_ATPase_KdpC"/>
    <property type="match status" value="1"/>
</dbReference>
<keyword evidence="4 11" id="KW-0812">Transmembrane</keyword>
<accession>A0A255GP36</accession>
<keyword evidence="10 11" id="KW-0472">Membrane</keyword>
<evidence type="ECO:0000256" key="11">
    <source>
        <dbReference type="HAMAP-Rule" id="MF_00276"/>
    </source>
</evidence>
<dbReference type="InterPro" id="IPR003820">
    <property type="entry name" value="KdpC"/>
</dbReference>
<evidence type="ECO:0000256" key="8">
    <source>
        <dbReference type="ARBA" id="ARBA00022989"/>
    </source>
</evidence>
<evidence type="ECO:0000256" key="3">
    <source>
        <dbReference type="ARBA" id="ARBA00022538"/>
    </source>
</evidence>
<evidence type="ECO:0000256" key="10">
    <source>
        <dbReference type="ARBA" id="ARBA00023136"/>
    </source>
</evidence>
<dbReference type="Proteomes" id="UP000215896">
    <property type="component" value="Unassembled WGS sequence"/>
</dbReference>
<dbReference type="PANTHER" id="PTHR30042">
    <property type="entry name" value="POTASSIUM-TRANSPORTING ATPASE C CHAIN"/>
    <property type="match status" value="1"/>
</dbReference>